<dbReference type="NCBIfam" id="TIGR01550">
    <property type="entry name" value="DOC_P1"/>
    <property type="match status" value="1"/>
</dbReference>
<gene>
    <name evidence="2" type="ORF">ACH24_02405</name>
</gene>
<dbReference type="AlphaFoldDB" id="A0AAC8ZMN0"/>
<dbReference type="PANTHER" id="PTHR35810:SF1">
    <property type="entry name" value="CYTOPLASMIC PROTEIN"/>
    <property type="match status" value="1"/>
</dbReference>
<evidence type="ECO:0000313" key="2">
    <source>
        <dbReference type="EMBL" id="ALB01592.1"/>
    </source>
</evidence>
<dbReference type="EMBL" id="CP012505">
    <property type="protein sequence ID" value="ALB01592.1"/>
    <property type="molecule type" value="Genomic_DNA"/>
</dbReference>
<dbReference type="RefSeq" id="WP_064461008.1">
    <property type="nucleotide sequence ID" value="NZ_CP012505.1"/>
</dbReference>
<dbReference type="Pfam" id="PF02661">
    <property type="entry name" value="Fic"/>
    <property type="match status" value="1"/>
</dbReference>
<dbReference type="Gene3D" id="1.20.120.1870">
    <property type="entry name" value="Fic/DOC protein, Fido domain"/>
    <property type="match status" value="1"/>
</dbReference>
<name>A0AAC8ZMN0_9GAMM</name>
<dbReference type="InterPro" id="IPR003812">
    <property type="entry name" value="Fido"/>
</dbReference>
<accession>A0AAC8ZMN0</accession>
<proteinExistence type="predicted"/>
<sequence length="316" mass="36400">MNKEKDLVIYQLENGALELKADFNSETIWASQKDIVSLYGKDQSVISRHIRNIFKEGEVDEKSNMQKMHIANSNKPVVFYSLDVILAIGYKTNSVKAIKFRKWATQILKQHITQCYTINQLRIENDPNLLVDIISKLQASAQKQINNDDILELIKTFSYTWFSLQSYDEQKFPKTNTSTDIEISVQQLYKDIQKLKENLMNKNEATTLFAQEKSKGSLESIIKNVFQNVFGQELYQSIEEKAAHLLYFTVKNHLFNDGNKRTGAFTFIWLLKKFNYSHRITPEALATLTILIAESQPADKDKMIGMILLLLAGKTI</sequence>
<reference evidence="2 3" key="1">
    <citation type="journal article" date="2016" name="Int. J. Syst. Evol. Microbiol.">
        <title>Reclassification of Wolbachia persica as Francisella persica comb. nov. and emended description of the family Francisellaceae.</title>
        <authorList>
            <person name="Larson M.A."/>
            <person name="Nalbantoglu U."/>
            <person name="Sayood K."/>
            <person name="Zentz E.B."/>
            <person name="Cer R.Z."/>
            <person name="Iwen P.C."/>
            <person name="Francesconi S.C."/>
            <person name="Bishop-Lilly K.A."/>
            <person name="Mokashi V.P."/>
            <person name="Sjostedt A."/>
            <person name="Hinrichs S.H."/>
        </authorList>
    </citation>
    <scope>NUCLEOTIDE SEQUENCE [LARGE SCALE GENOMIC DNA]</scope>
    <source>
        <strain evidence="2 3">FSC845</strain>
    </source>
</reference>
<dbReference type="PANTHER" id="PTHR35810">
    <property type="entry name" value="CYTOPLASMIC PROTEIN-RELATED"/>
    <property type="match status" value="1"/>
</dbReference>
<evidence type="ECO:0000259" key="1">
    <source>
        <dbReference type="PROSITE" id="PS51459"/>
    </source>
</evidence>
<organism evidence="2 3">
    <name type="scientific">Francisella persica ATCC VR-331</name>
    <dbReference type="NCBI Taxonomy" id="1086726"/>
    <lineage>
        <taxon>Bacteria</taxon>
        <taxon>Pseudomonadati</taxon>
        <taxon>Pseudomonadota</taxon>
        <taxon>Gammaproteobacteria</taxon>
        <taxon>Thiotrichales</taxon>
        <taxon>Francisellaceae</taxon>
        <taxon>Francisella</taxon>
    </lineage>
</organism>
<dbReference type="InterPro" id="IPR053737">
    <property type="entry name" value="Type_II_TA_Toxin"/>
</dbReference>
<dbReference type="GO" id="GO:0016301">
    <property type="term" value="F:kinase activity"/>
    <property type="evidence" value="ECO:0007669"/>
    <property type="project" value="InterPro"/>
</dbReference>
<dbReference type="Pfam" id="PF13310">
    <property type="entry name" value="Virulence_RhuM"/>
    <property type="match status" value="1"/>
</dbReference>
<feature type="domain" description="Fido" evidence="1">
    <location>
        <begin position="176"/>
        <end position="312"/>
    </location>
</feature>
<protein>
    <submittedName>
        <fullName evidence="2">Death-on-curing protein</fullName>
    </submittedName>
</protein>
<keyword evidence="3" id="KW-1185">Reference proteome</keyword>
<dbReference type="InterPro" id="IPR011204">
    <property type="entry name" value="Virulence_RhuM-like"/>
</dbReference>
<evidence type="ECO:0000313" key="3">
    <source>
        <dbReference type="Proteomes" id="UP000242800"/>
    </source>
</evidence>
<dbReference type="InterPro" id="IPR036597">
    <property type="entry name" value="Fido-like_dom_sf"/>
</dbReference>
<dbReference type="SUPFAM" id="SSF140931">
    <property type="entry name" value="Fic-like"/>
    <property type="match status" value="1"/>
</dbReference>
<dbReference type="KEGG" id="fper:ACH24_02405"/>
<dbReference type="Proteomes" id="UP000242800">
    <property type="component" value="Chromosome"/>
</dbReference>
<dbReference type="PROSITE" id="PS51459">
    <property type="entry name" value="FIDO"/>
    <property type="match status" value="1"/>
</dbReference>
<dbReference type="InterPro" id="IPR006440">
    <property type="entry name" value="Doc"/>
</dbReference>